<sequence length="224" mass="25925">MNFDWSVVISAVTVSAVINAGVQLYIKSKGEKSLENHKQKLNVHTENLKFDLQKKIHDYSLYSVKRHEIYPQLFKLLLIAEGNIRSLFGFRRVLTFEEFNKADIKIFMEGREVVEGKQELILSLWDNQKNNAIEELKAYLKVLDIQDARKSLVEAKNYLLFSELFLSENVALKSDEVFQSLAMILAYSEFPTPGDYRERDQLNSGLNEVIAELNKQMKKDLSDI</sequence>
<evidence type="ECO:0000313" key="3">
    <source>
        <dbReference type="Proteomes" id="UP000029734"/>
    </source>
</evidence>
<feature type="transmembrane region" description="Helical" evidence="1">
    <location>
        <begin position="6"/>
        <end position="26"/>
    </location>
</feature>
<proteinExistence type="predicted"/>
<dbReference type="AlphaFoldDB" id="A0A098M7N0"/>
<protein>
    <submittedName>
        <fullName evidence="2">Uncharacterized protein</fullName>
    </submittedName>
</protein>
<gene>
    <name evidence="2" type="ORF">PWYN_23415</name>
</gene>
<keyword evidence="1" id="KW-0472">Membrane</keyword>
<dbReference type="RefSeq" id="WP_036656537.1">
    <property type="nucleotide sequence ID" value="NZ_JQCR01000003.1"/>
</dbReference>
<reference evidence="2 3" key="2">
    <citation type="submission" date="2014-10" db="EMBL/GenBank/DDBJ databases">
        <title>Comparative genomics of the Paenibacillus odorifer group.</title>
        <authorList>
            <person name="Tsai Y.-C."/>
            <person name="Martin N."/>
            <person name="Korlach J."/>
            <person name="Wiedmann M."/>
        </authorList>
    </citation>
    <scope>NUCLEOTIDE SEQUENCE [LARGE SCALE GENOMIC DNA]</scope>
    <source>
        <strain evidence="2 3">DSM 18334</strain>
    </source>
</reference>
<comment type="caution">
    <text evidence="2">The sequence shown here is derived from an EMBL/GenBank/DDBJ whole genome shotgun (WGS) entry which is preliminary data.</text>
</comment>
<name>A0A098M7N0_9BACL</name>
<organism evidence="2 3">
    <name type="scientific">Paenibacillus wynnii</name>
    <dbReference type="NCBI Taxonomy" id="268407"/>
    <lineage>
        <taxon>Bacteria</taxon>
        <taxon>Bacillati</taxon>
        <taxon>Bacillota</taxon>
        <taxon>Bacilli</taxon>
        <taxon>Bacillales</taxon>
        <taxon>Paenibacillaceae</taxon>
        <taxon>Paenibacillus</taxon>
    </lineage>
</organism>
<dbReference type="Proteomes" id="UP000029734">
    <property type="component" value="Unassembled WGS sequence"/>
</dbReference>
<dbReference type="EMBL" id="JQCR01000003">
    <property type="protein sequence ID" value="KGE17552.1"/>
    <property type="molecule type" value="Genomic_DNA"/>
</dbReference>
<reference evidence="2 3" key="1">
    <citation type="submission" date="2014-08" db="EMBL/GenBank/DDBJ databases">
        <authorList>
            <person name="den Bakker H.C."/>
        </authorList>
    </citation>
    <scope>NUCLEOTIDE SEQUENCE [LARGE SCALE GENOMIC DNA]</scope>
    <source>
        <strain evidence="2 3">DSM 18334</strain>
    </source>
</reference>
<evidence type="ECO:0000256" key="1">
    <source>
        <dbReference type="SAM" id="Phobius"/>
    </source>
</evidence>
<keyword evidence="1" id="KW-0812">Transmembrane</keyword>
<accession>A0A098M7N0</accession>
<keyword evidence="3" id="KW-1185">Reference proteome</keyword>
<dbReference type="eggNOG" id="ENOG502ZNA6">
    <property type="taxonomic scope" value="Bacteria"/>
</dbReference>
<keyword evidence="1" id="KW-1133">Transmembrane helix</keyword>
<dbReference type="OrthoDB" id="2648183at2"/>
<evidence type="ECO:0000313" key="2">
    <source>
        <dbReference type="EMBL" id="KGE17552.1"/>
    </source>
</evidence>